<evidence type="ECO:0000313" key="3">
    <source>
        <dbReference type="Proteomes" id="UP001269375"/>
    </source>
</evidence>
<accession>A0ABU1GXG8</accession>
<name>A0ABU1GXG8_9GAMM</name>
<dbReference type="Pfam" id="PF10115">
    <property type="entry name" value="HlyU"/>
    <property type="match status" value="1"/>
</dbReference>
<protein>
    <submittedName>
        <fullName evidence="2">HlyU family transcriptional regulator</fullName>
    </submittedName>
</protein>
<dbReference type="EMBL" id="JARWAO010000006">
    <property type="protein sequence ID" value="MDR5896753.1"/>
    <property type="molecule type" value="Genomic_DNA"/>
</dbReference>
<keyword evidence="3" id="KW-1185">Reference proteome</keyword>
<organism evidence="2 3">
    <name type="scientific">Larsenimonas suaedae</name>
    <dbReference type="NCBI Taxonomy" id="1851019"/>
    <lineage>
        <taxon>Bacteria</taxon>
        <taxon>Pseudomonadati</taxon>
        <taxon>Pseudomonadota</taxon>
        <taxon>Gammaproteobacteria</taxon>
        <taxon>Oceanospirillales</taxon>
        <taxon>Halomonadaceae</taxon>
        <taxon>Larsenimonas</taxon>
    </lineage>
</organism>
<comment type="caution">
    <text evidence="2">The sequence shown here is derived from an EMBL/GenBank/DDBJ whole genome shotgun (WGS) entry which is preliminary data.</text>
</comment>
<reference evidence="2 3" key="1">
    <citation type="submission" date="2023-04" db="EMBL/GenBank/DDBJ databases">
        <title>A long-awaited taxogenomic arrangement of the family Halomonadaceae.</title>
        <authorList>
            <person name="De La Haba R."/>
            <person name="Chuvochina M."/>
            <person name="Wittouck S."/>
            <person name="Arahal D.R."/>
            <person name="Sanchez-Porro C."/>
            <person name="Hugenholtz P."/>
            <person name="Ventosa A."/>
        </authorList>
    </citation>
    <scope>NUCLEOTIDE SEQUENCE [LARGE SCALE GENOMIC DNA]</scope>
    <source>
        <strain evidence="2 3">DSM 22428</strain>
    </source>
</reference>
<gene>
    <name evidence="2" type="ORF">QC825_11770</name>
</gene>
<evidence type="ECO:0000256" key="1">
    <source>
        <dbReference type="SAM" id="MobiDB-lite"/>
    </source>
</evidence>
<dbReference type="RefSeq" id="WP_251590231.1">
    <property type="nucleotide sequence ID" value="NZ_JAMLJI010000001.1"/>
</dbReference>
<evidence type="ECO:0000313" key="2">
    <source>
        <dbReference type="EMBL" id="MDR5896753.1"/>
    </source>
</evidence>
<dbReference type="InterPro" id="IPR018772">
    <property type="entry name" value="Transcription_activator_HlyU"/>
</dbReference>
<sequence length="96" mass="10850">MFKRLLSALSGGREKAAPAGTEAEATEYNGYWIVPVPQPVGGQFRVSGLIKRTETDEAPYRFERSDMLPDREGCIELTRQKAHRLIDEQGPRLFEL</sequence>
<proteinExistence type="predicted"/>
<feature type="region of interest" description="Disordered" evidence="1">
    <location>
        <begin position="1"/>
        <end position="22"/>
    </location>
</feature>
<dbReference type="Proteomes" id="UP001269375">
    <property type="component" value="Unassembled WGS sequence"/>
</dbReference>